<evidence type="ECO:0000313" key="1">
    <source>
        <dbReference type="EMBL" id="PIR38337.1"/>
    </source>
</evidence>
<dbReference type="AlphaFoldDB" id="A0A2H0QVS2"/>
<organism evidence="1 2">
    <name type="scientific">Candidatus Zambryskibacteria bacterium CG10_big_fil_rev_8_21_14_0_10_42_12</name>
    <dbReference type="NCBI Taxonomy" id="1975115"/>
    <lineage>
        <taxon>Bacteria</taxon>
        <taxon>Candidatus Zambryskiibacteriota</taxon>
    </lineage>
</organism>
<dbReference type="Proteomes" id="UP000231333">
    <property type="component" value="Unassembled WGS sequence"/>
</dbReference>
<sequence length="401" mass="45434">MIFSKIQLIVAVVILLLIGLGAHIVSKNNKPIEASEKTERIQEKQDNNLVTNTKVYEHDAVLETTTHTEKIKDNLETTSKNQVTHAPISYNTEALSMTRWHAPGAHDGLNPHEHGDEPPAWANEWSIEKFGHPVIWGGDESTPKENEMKHQAYKGYSMTASGVELYIRFHAQSNPHGRSGPLHSYEVYAKDQSGGVSFWQGWMFFGYPEMRNQRMTRAGEFGGYDDTYGITWPGRDQFIIASPDQEDWNDYKRCEQWYGTANSFLSWDFGLTICEASTFFIPDEHKGDIMNKDTWNKTGAFGLKRRLEVSHYGPENPTARNELSVPIGAWYCVKKVPNENRAAGEIPTWDHTSAVVNQNNCDNGWLPQYIAPTFPKVGIYFKTGNTEDKLFPGEDIVSLPN</sequence>
<gene>
    <name evidence="1" type="ORF">COV34_01890</name>
</gene>
<proteinExistence type="predicted"/>
<dbReference type="EMBL" id="PCXL01000011">
    <property type="protein sequence ID" value="PIR38337.1"/>
    <property type="molecule type" value="Genomic_DNA"/>
</dbReference>
<comment type="caution">
    <text evidence="1">The sequence shown here is derived from an EMBL/GenBank/DDBJ whole genome shotgun (WGS) entry which is preliminary data.</text>
</comment>
<reference evidence="1 2" key="1">
    <citation type="submission" date="2017-09" db="EMBL/GenBank/DDBJ databases">
        <title>Depth-based differentiation of microbial function through sediment-hosted aquifers and enrichment of novel symbionts in the deep terrestrial subsurface.</title>
        <authorList>
            <person name="Probst A.J."/>
            <person name="Ladd B."/>
            <person name="Jarett J.K."/>
            <person name="Geller-Mcgrath D.E."/>
            <person name="Sieber C.M."/>
            <person name="Emerson J.B."/>
            <person name="Anantharaman K."/>
            <person name="Thomas B.C."/>
            <person name="Malmstrom R."/>
            <person name="Stieglmeier M."/>
            <person name="Klingl A."/>
            <person name="Woyke T."/>
            <person name="Ryan C.M."/>
            <person name="Banfield J.F."/>
        </authorList>
    </citation>
    <scope>NUCLEOTIDE SEQUENCE [LARGE SCALE GENOMIC DNA]</scope>
    <source>
        <strain evidence="1">CG10_big_fil_rev_8_21_14_0_10_42_12</strain>
    </source>
</reference>
<accession>A0A2H0QVS2</accession>
<name>A0A2H0QVS2_9BACT</name>
<protein>
    <submittedName>
        <fullName evidence="1">Uncharacterized protein</fullName>
    </submittedName>
</protein>
<evidence type="ECO:0000313" key="2">
    <source>
        <dbReference type="Proteomes" id="UP000231333"/>
    </source>
</evidence>